<dbReference type="InterPro" id="IPR019826">
    <property type="entry name" value="Carboxylesterase_B_AS"/>
</dbReference>
<dbReference type="InterPro" id="IPR029058">
    <property type="entry name" value="AB_hydrolase_fold"/>
</dbReference>
<dbReference type="SUPFAM" id="SSF53474">
    <property type="entry name" value="alpha/beta-Hydrolases"/>
    <property type="match status" value="1"/>
</dbReference>
<protein>
    <recommendedName>
        <fullName evidence="3">Carboxylic ester hydrolase</fullName>
        <ecNumber evidence="3">3.1.1.-</ecNumber>
    </recommendedName>
</protein>
<name>A0ABY2UKJ9_9GAMM</name>
<dbReference type="Gene3D" id="3.40.50.1820">
    <property type="entry name" value="alpha/beta hydrolase"/>
    <property type="match status" value="1"/>
</dbReference>
<gene>
    <name evidence="5" type="ORF">FDY93_06415</name>
</gene>
<dbReference type="InterPro" id="IPR000997">
    <property type="entry name" value="Cholinesterase"/>
</dbReference>
<sequence length="536" mass="58959">MPHSRKINPSDDKLHQNAVLIETSHGILQGRVIPECPDGPGAVRQFLGIPYAEPPVGPLRWHPPQPLSPWTGVRNASSFAMPAPQNPNHLFDIRGPEGQEPKNEDCLYLNIHAPLYPAHGKLPVMVWIHGGSFYLGSGCQALYDGQYLAGSGRAIVVTLNYRLGALGFLRLKQLSDIPATGNEGILDQIAALRWVQNNISAFGGDPNNITLFGESAGAMSIASLFAAQDANHIPLGGTLFHKAIVQSGNPAVYSQPEKATAMAEKFCEILSALRGGRPIRFPPTTEELLKAQELLLNNPETDRHWGHLPFKPVLDGELITCPPIDALRGGASTGVALLVGSNSDEWNLFSAARPETLTLNDQDIRDHLLPLLPDELIQPLLEHYRQRAECLGDNPWPLWSRAWNMLLTDMTFTVPGLRLLQAHQGKCFHYHFAQPLRAQPMLGACHASELGYVFGTHGAPELQHLYGGEQEPHILSESMRNAWLSFAESGDPGDDWPDFALGYSRCFGQTDDRQTDTRILQQVWQILDDSKLGGFL</sequence>
<feature type="domain" description="Carboxylesterase type B" evidence="4">
    <location>
        <begin position="20"/>
        <end position="499"/>
    </location>
</feature>
<dbReference type="InterPro" id="IPR050309">
    <property type="entry name" value="Type-B_Carboxylest/Lipase"/>
</dbReference>
<dbReference type="InterPro" id="IPR002018">
    <property type="entry name" value="CarbesteraseB"/>
</dbReference>
<dbReference type="PANTHER" id="PTHR11559">
    <property type="entry name" value="CARBOXYLESTERASE"/>
    <property type="match status" value="1"/>
</dbReference>
<evidence type="ECO:0000313" key="5">
    <source>
        <dbReference type="EMBL" id="TLM78419.1"/>
    </source>
</evidence>
<evidence type="ECO:0000259" key="4">
    <source>
        <dbReference type="Pfam" id="PF00135"/>
    </source>
</evidence>
<evidence type="ECO:0000313" key="6">
    <source>
        <dbReference type="Proteomes" id="UP000306791"/>
    </source>
</evidence>
<dbReference type="Pfam" id="PF00135">
    <property type="entry name" value="COesterase"/>
    <property type="match status" value="1"/>
</dbReference>
<accession>A0ABY2UKJ9</accession>
<dbReference type="PROSITE" id="PS00122">
    <property type="entry name" value="CARBOXYLESTERASE_B_1"/>
    <property type="match status" value="1"/>
</dbReference>
<dbReference type="RefSeq" id="WP_138234915.1">
    <property type="nucleotide sequence ID" value="NZ_VANI01000006.1"/>
</dbReference>
<evidence type="ECO:0000256" key="1">
    <source>
        <dbReference type="ARBA" id="ARBA00005964"/>
    </source>
</evidence>
<evidence type="ECO:0000256" key="3">
    <source>
        <dbReference type="RuleBase" id="RU361235"/>
    </source>
</evidence>
<proteinExistence type="inferred from homology"/>
<dbReference type="Proteomes" id="UP000306791">
    <property type="component" value="Unassembled WGS sequence"/>
</dbReference>
<comment type="similarity">
    <text evidence="1 3">Belongs to the type-B carboxylesterase/lipase family.</text>
</comment>
<reference evidence="5 6" key="1">
    <citation type="submission" date="2019-05" db="EMBL/GenBank/DDBJ databases">
        <title>Microbulbifer harenosus sp. nov., an alginate-degrading bacterium isolated from coastal sand.</title>
        <authorList>
            <person name="Huang H."/>
            <person name="Mo K."/>
            <person name="Bao S."/>
        </authorList>
    </citation>
    <scope>NUCLEOTIDE SEQUENCE [LARGE SCALE GENOMIC DNA]</scope>
    <source>
        <strain evidence="5 6">HB161719</strain>
    </source>
</reference>
<evidence type="ECO:0000256" key="2">
    <source>
        <dbReference type="ARBA" id="ARBA00022801"/>
    </source>
</evidence>
<keyword evidence="2 3" id="KW-0378">Hydrolase</keyword>
<dbReference type="PRINTS" id="PR00878">
    <property type="entry name" value="CHOLNESTRASE"/>
</dbReference>
<dbReference type="EMBL" id="VANI01000006">
    <property type="protein sequence ID" value="TLM78419.1"/>
    <property type="molecule type" value="Genomic_DNA"/>
</dbReference>
<comment type="caution">
    <text evidence="5">The sequence shown here is derived from an EMBL/GenBank/DDBJ whole genome shotgun (WGS) entry which is preliminary data.</text>
</comment>
<organism evidence="5 6">
    <name type="scientific">Microbulbifer harenosus</name>
    <dbReference type="NCBI Taxonomy" id="2576840"/>
    <lineage>
        <taxon>Bacteria</taxon>
        <taxon>Pseudomonadati</taxon>
        <taxon>Pseudomonadota</taxon>
        <taxon>Gammaproteobacteria</taxon>
        <taxon>Cellvibrionales</taxon>
        <taxon>Microbulbiferaceae</taxon>
        <taxon>Microbulbifer</taxon>
    </lineage>
</organism>
<keyword evidence="6" id="KW-1185">Reference proteome</keyword>
<dbReference type="EC" id="3.1.1.-" evidence="3"/>